<dbReference type="Gramene" id="rna17486">
    <property type="protein sequence ID" value="RHN69058.1"/>
    <property type="gene ID" value="gene17486"/>
</dbReference>
<proteinExistence type="predicted"/>
<evidence type="ECO:0000256" key="1">
    <source>
        <dbReference type="SAM" id="MobiDB-lite"/>
    </source>
</evidence>
<evidence type="ECO:0000313" key="2">
    <source>
        <dbReference type="EMBL" id="RHN69058.1"/>
    </source>
</evidence>
<dbReference type="EMBL" id="PSQE01000003">
    <property type="protein sequence ID" value="RHN69058.1"/>
    <property type="molecule type" value="Genomic_DNA"/>
</dbReference>
<evidence type="ECO:0000313" key="3">
    <source>
        <dbReference type="Proteomes" id="UP000265566"/>
    </source>
</evidence>
<feature type="region of interest" description="Disordered" evidence="1">
    <location>
        <begin position="269"/>
        <end position="293"/>
    </location>
</feature>
<dbReference type="OrthoDB" id="731074at2759"/>
<evidence type="ECO:0008006" key="4">
    <source>
        <dbReference type="Google" id="ProtNLM"/>
    </source>
</evidence>
<dbReference type="Pfam" id="PF05910">
    <property type="entry name" value="DUF868"/>
    <property type="match status" value="1"/>
</dbReference>
<dbReference type="PANTHER" id="PTHR31972">
    <property type="entry name" value="EXPRESSED PROTEIN"/>
    <property type="match status" value="1"/>
</dbReference>
<gene>
    <name evidence="2" type="ORF">MtrunA17_Chr3g0120651</name>
</gene>
<sequence length="313" mass="35830">MTVQLSFRSQSFSKQNLASLMSQRITEEPLPTKTAQSTVTCLYQTSIGGQWRNISVLWCKNLINHTLNLKVDSARGEQFHQNCKIEVKPWCFWNRKGYRSFDVDGNQIDVYWDLRSAKFAGNCPEPCSDYYVMLVSDEEVVLLLGDYKKKAYKRMKMRQALVEATLLVKRENVFAKKSFSTKAKFDEKRKESDIVVESSTAGNKDPEMWISIDGIVLIHIKNLQWKFRGNQTVMVNKQPVHVFWDVYDWLFSVSGSGPGLFIFKPGPTEVESDKEEKGLEGESDDGSATSGYYSTKSYTPFESCLVLCAYKLE</sequence>
<protein>
    <recommendedName>
        <fullName evidence="4">DUF868 family protein</fullName>
    </recommendedName>
</protein>
<dbReference type="PANTHER" id="PTHR31972:SF80">
    <property type="entry name" value="DUF868 FAMILY PROTEIN"/>
    <property type="match status" value="1"/>
</dbReference>
<organism evidence="2 3">
    <name type="scientific">Medicago truncatula</name>
    <name type="common">Barrel medic</name>
    <name type="synonym">Medicago tribuloides</name>
    <dbReference type="NCBI Taxonomy" id="3880"/>
    <lineage>
        <taxon>Eukaryota</taxon>
        <taxon>Viridiplantae</taxon>
        <taxon>Streptophyta</taxon>
        <taxon>Embryophyta</taxon>
        <taxon>Tracheophyta</taxon>
        <taxon>Spermatophyta</taxon>
        <taxon>Magnoliopsida</taxon>
        <taxon>eudicotyledons</taxon>
        <taxon>Gunneridae</taxon>
        <taxon>Pentapetalae</taxon>
        <taxon>rosids</taxon>
        <taxon>fabids</taxon>
        <taxon>Fabales</taxon>
        <taxon>Fabaceae</taxon>
        <taxon>Papilionoideae</taxon>
        <taxon>50 kb inversion clade</taxon>
        <taxon>NPAAA clade</taxon>
        <taxon>Hologalegina</taxon>
        <taxon>IRL clade</taxon>
        <taxon>Trifolieae</taxon>
        <taxon>Medicago</taxon>
    </lineage>
</organism>
<reference evidence="3" key="1">
    <citation type="journal article" date="2018" name="Nat. Plants">
        <title>Whole-genome landscape of Medicago truncatula symbiotic genes.</title>
        <authorList>
            <person name="Pecrix Y."/>
            <person name="Staton S.E."/>
            <person name="Sallet E."/>
            <person name="Lelandais-Briere C."/>
            <person name="Moreau S."/>
            <person name="Carrere S."/>
            <person name="Blein T."/>
            <person name="Jardinaud M.F."/>
            <person name="Latrasse D."/>
            <person name="Zouine M."/>
            <person name="Zahm M."/>
            <person name="Kreplak J."/>
            <person name="Mayjonade B."/>
            <person name="Satge C."/>
            <person name="Perez M."/>
            <person name="Cauet S."/>
            <person name="Marande W."/>
            <person name="Chantry-Darmon C."/>
            <person name="Lopez-Roques C."/>
            <person name="Bouchez O."/>
            <person name="Berard A."/>
            <person name="Debelle F."/>
            <person name="Munos S."/>
            <person name="Bendahmane A."/>
            <person name="Berges H."/>
            <person name="Niebel A."/>
            <person name="Buitink J."/>
            <person name="Frugier F."/>
            <person name="Benhamed M."/>
            <person name="Crespi M."/>
            <person name="Gouzy J."/>
            <person name="Gamas P."/>
        </authorList>
    </citation>
    <scope>NUCLEOTIDE SEQUENCE [LARGE SCALE GENOMIC DNA]</scope>
    <source>
        <strain evidence="3">cv. Jemalong A17</strain>
    </source>
</reference>
<dbReference type="InterPro" id="IPR008586">
    <property type="entry name" value="DUF868_pln"/>
</dbReference>
<comment type="caution">
    <text evidence="2">The sequence shown here is derived from an EMBL/GenBank/DDBJ whole genome shotgun (WGS) entry which is preliminary data.</text>
</comment>
<dbReference type="Proteomes" id="UP000265566">
    <property type="component" value="Chromosome 3"/>
</dbReference>
<accession>A0A396IWR4</accession>
<name>A0A396IWR4_MEDTR</name>
<dbReference type="AlphaFoldDB" id="A0A396IWR4"/>